<feature type="domain" description="N-(5'phosphoribosyl) anthranilate isomerase (PRAI)" evidence="10">
    <location>
        <begin position="4"/>
        <end position="194"/>
    </location>
</feature>
<dbReference type="HAMAP" id="MF_00135">
    <property type="entry name" value="PRAI"/>
    <property type="match status" value="1"/>
</dbReference>
<keyword evidence="7 9" id="KW-0057">Aromatic amino acid biosynthesis</keyword>
<organism evidence="11">
    <name type="scientific">Ligilactobacillus ruminis</name>
    <dbReference type="NCBI Taxonomy" id="1623"/>
    <lineage>
        <taxon>Bacteria</taxon>
        <taxon>Bacillati</taxon>
        <taxon>Bacillota</taxon>
        <taxon>Bacilli</taxon>
        <taxon>Lactobacillales</taxon>
        <taxon>Lactobacillaceae</taxon>
        <taxon>Ligilactobacillus</taxon>
    </lineage>
</organism>
<dbReference type="PANTHER" id="PTHR42894:SF1">
    <property type="entry name" value="N-(5'-PHOSPHORIBOSYL)ANTHRANILATE ISOMERASE"/>
    <property type="match status" value="1"/>
</dbReference>
<keyword evidence="6 9" id="KW-0822">Tryptophan biosynthesis</keyword>
<accession>A0A6A8GYS2</accession>
<protein>
    <recommendedName>
        <fullName evidence="4 9">N-(5'-phosphoribosyl)anthranilate isomerase</fullName>
        <shortName evidence="9">PRAI</shortName>
        <ecNumber evidence="3 9">5.3.1.24</ecNumber>
    </recommendedName>
</protein>
<dbReference type="Pfam" id="PF00697">
    <property type="entry name" value="PRAI"/>
    <property type="match status" value="1"/>
</dbReference>
<dbReference type="EMBL" id="WKOD01000002">
    <property type="protein sequence ID" value="MSA67722.1"/>
    <property type="molecule type" value="Genomic_DNA"/>
</dbReference>
<dbReference type="SUPFAM" id="SSF51366">
    <property type="entry name" value="Ribulose-phoshate binding barrel"/>
    <property type="match status" value="1"/>
</dbReference>
<sequence length="210" mass="23621">MSKLKICGLKTKADVEIINETQPDYCGFIVDYPKSRRSLEPNEACRLAANVLETVKKVAVFVDEPMEKVIKTMANFDMAQLHGKESESYIEELKRKTSKPVIKAVIPKNATDVEYFCKTKADYLLFDAGKGEGRAFDWEILKNVRSSRKYFLAGGLNEENIGSALDALDPYAIDISSGVESDGKKDYAKIKRITEFLKNNQERGNNDDGF</sequence>
<gene>
    <name evidence="9" type="primary">trpF</name>
    <name evidence="11" type="ORF">GKC89_01020</name>
</gene>
<dbReference type="EC" id="5.3.1.24" evidence="3 9"/>
<evidence type="ECO:0000259" key="10">
    <source>
        <dbReference type="Pfam" id="PF00697"/>
    </source>
</evidence>
<comment type="catalytic activity">
    <reaction evidence="1 9">
        <text>N-(5-phospho-beta-D-ribosyl)anthranilate = 1-(2-carboxyphenylamino)-1-deoxy-D-ribulose 5-phosphate</text>
        <dbReference type="Rhea" id="RHEA:21540"/>
        <dbReference type="ChEBI" id="CHEBI:18277"/>
        <dbReference type="ChEBI" id="CHEBI:58613"/>
        <dbReference type="EC" id="5.3.1.24"/>
    </reaction>
</comment>
<dbReference type="UniPathway" id="UPA00035">
    <property type="reaction ID" value="UER00042"/>
</dbReference>
<evidence type="ECO:0000256" key="1">
    <source>
        <dbReference type="ARBA" id="ARBA00001164"/>
    </source>
</evidence>
<evidence type="ECO:0000256" key="2">
    <source>
        <dbReference type="ARBA" id="ARBA00004664"/>
    </source>
</evidence>
<dbReference type="AlphaFoldDB" id="A0A6A8GYS2"/>
<evidence type="ECO:0000256" key="3">
    <source>
        <dbReference type="ARBA" id="ARBA00012572"/>
    </source>
</evidence>
<comment type="similarity">
    <text evidence="9">Belongs to the TrpF family.</text>
</comment>
<dbReference type="InterPro" id="IPR001240">
    <property type="entry name" value="PRAI_dom"/>
</dbReference>
<name>A0A6A8GYS2_9LACO</name>
<dbReference type="CDD" id="cd00405">
    <property type="entry name" value="PRAI"/>
    <property type="match status" value="1"/>
</dbReference>
<keyword evidence="5 9" id="KW-0028">Amino-acid biosynthesis</keyword>
<evidence type="ECO:0000313" key="11">
    <source>
        <dbReference type="EMBL" id="MSA67722.1"/>
    </source>
</evidence>
<dbReference type="RefSeq" id="WP_003693611.1">
    <property type="nucleotide sequence ID" value="NZ_CABKOX010000001.1"/>
</dbReference>
<dbReference type="InterPro" id="IPR013785">
    <property type="entry name" value="Aldolase_TIM"/>
</dbReference>
<reference evidence="11" key="1">
    <citation type="journal article" date="2019" name="Nat. Med.">
        <title>A library of human gut bacterial isolates paired with longitudinal multiomics data enables mechanistic microbiome research.</title>
        <authorList>
            <person name="Poyet M."/>
            <person name="Groussin M."/>
            <person name="Gibbons S.M."/>
            <person name="Avila-Pacheco J."/>
            <person name="Jiang X."/>
            <person name="Kearney S.M."/>
            <person name="Perrotta A.R."/>
            <person name="Berdy B."/>
            <person name="Zhao S."/>
            <person name="Lieberman T.D."/>
            <person name="Swanson P.K."/>
            <person name="Smith M."/>
            <person name="Roesemann S."/>
            <person name="Alexander J.E."/>
            <person name="Rich S.A."/>
            <person name="Livny J."/>
            <person name="Vlamakis H."/>
            <person name="Clish C."/>
            <person name="Bullock K."/>
            <person name="Deik A."/>
            <person name="Scott J."/>
            <person name="Pierce K.A."/>
            <person name="Xavier R.J."/>
            <person name="Alm E.J."/>
        </authorList>
    </citation>
    <scope>NUCLEOTIDE SEQUENCE</scope>
    <source>
        <strain evidence="11">BIOML-A18</strain>
    </source>
</reference>
<evidence type="ECO:0000256" key="6">
    <source>
        <dbReference type="ARBA" id="ARBA00022822"/>
    </source>
</evidence>
<dbReference type="InterPro" id="IPR044643">
    <property type="entry name" value="TrpF_fam"/>
</dbReference>
<keyword evidence="8 9" id="KW-0413">Isomerase</keyword>
<dbReference type="GO" id="GO:0004640">
    <property type="term" value="F:phosphoribosylanthranilate isomerase activity"/>
    <property type="evidence" value="ECO:0007669"/>
    <property type="project" value="UniProtKB-UniRule"/>
</dbReference>
<comment type="pathway">
    <text evidence="2 9">Amino-acid biosynthesis; L-tryptophan biosynthesis; L-tryptophan from chorismate: step 3/5.</text>
</comment>
<dbReference type="Gene3D" id="3.20.20.70">
    <property type="entry name" value="Aldolase class I"/>
    <property type="match status" value="1"/>
</dbReference>
<evidence type="ECO:0000256" key="4">
    <source>
        <dbReference type="ARBA" id="ARBA00022272"/>
    </source>
</evidence>
<evidence type="ECO:0000256" key="5">
    <source>
        <dbReference type="ARBA" id="ARBA00022605"/>
    </source>
</evidence>
<evidence type="ECO:0000256" key="7">
    <source>
        <dbReference type="ARBA" id="ARBA00023141"/>
    </source>
</evidence>
<dbReference type="GO" id="GO:0000162">
    <property type="term" value="P:L-tryptophan biosynthetic process"/>
    <property type="evidence" value="ECO:0007669"/>
    <property type="project" value="UniProtKB-UniRule"/>
</dbReference>
<proteinExistence type="inferred from homology"/>
<dbReference type="InterPro" id="IPR011060">
    <property type="entry name" value="RibuloseP-bd_barrel"/>
</dbReference>
<evidence type="ECO:0000256" key="9">
    <source>
        <dbReference type="HAMAP-Rule" id="MF_00135"/>
    </source>
</evidence>
<evidence type="ECO:0000256" key="8">
    <source>
        <dbReference type="ARBA" id="ARBA00023235"/>
    </source>
</evidence>
<dbReference type="PANTHER" id="PTHR42894">
    <property type="entry name" value="N-(5'-PHOSPHORIBOSYL)ANTHRANILATE ISOMERASE"/>
    <property type="match status" value="1"/>
</dbReference>
<comment type="caution">
    <text evidence="11">The sequence shown here is derived from an EMBL/GenBank/DDBJ whole genome shotgun (WGS) entry which is preliminary data.</text>
</comment>